<dbReference type="EMBL" id="FPAB01000008">
    <property type="protein sequence ID" value="SFT13119.1"/>
    <property type="molecule type" value="Genomic_DNA"/>
</dbReference>
<protein>
    <submittedName>
        <fullName evidence="1">CRISPR system Cascade subunit CasA</fullName>
    </submittedName>
</protein>
<dbReference type="Gene3D" id="1.10.132.100">
    <property type="match status" value="1"/>
</dbReference>
<dbReference type="Proteomes" id="UP000198873">
    <property type="component" value="Unassembled WGS sequence"/>
</dbReference>
<organism evidence="1 2">
    <name type="scientific">Streptomyces harbinensis</name>
    <dbReference type="NCBI Taxonomy" id="1176198"/>
    <lineage>
        <taxon>Bacteria</taxon>
        <taxon>Bacillati</taxon>
        <taxon>Actinomycetota</taxon>
        <taxon>Actinomycetes</taxon>
        <taxon>Kitasatosporales</taxon>
        <taxon>Streptomycetaceae</taxon>
        <taxon>Streptomyces</taxon>
    </lineage>
</organism>
<reference evidence="2" key="1">
    <citation type="submission" date="2016-10" db="EMBL/GenBank/DDBJ databases">
        <authorList>
            <person name="Varghese N."/>
            <person name="Submissions S."/>
        </authorList>
    </citation>
    <scope>NUCLEOTIDE SEQUENCE [LARGE SCALE GENOMIC DNA]</scope>
    <source>
        <strain evidence="2">CGMCC 4.7047</strain>
    </source>
</reference>
<dbReference type="InterPro" id="IPR013381">
    <property type="entry name" value="CRISPR-assoc_prot_Cse1"/>
</dbReference>
<gene>
    <name evidence="1" type="ORF">SAMN05444716_10893</name>
</gene>
<sequence>MSVFTPEGEAGELSLVDVFRRAEELSDLTCATPGEGVAVVEHLLAICFAAGVFPRSVEEWHAWVAGAHGLDAVADWLVEQPADEWDLFHPERPLGQNSMLAPYLETEGVGPAQLVLEHAGDYNQFLDHHHLEHSEPLTAGEAFRALLTQHVYGLAGRARISGKATLGPKITNLATGRLQNRVRVIVQGRTVGDTLRMNLYPPAGGEPGRFNHSWTTGGVERRGFQVKPPGRATSGPADLHSYLGRSVLLRPVFAADGETVLVDRVLIGAGELLQLDPERDLEDAVPVKRADGRTAPLWPSPARAMWRDAHALYSAALVSHKGLFGRLRELTFPPHGGGAPCLLWAVGFLANKTVPLAWTDGHFPYAPSQGEALCEASRRGSHIAEYVAKSLTRAAYVAWKIVYLNPKPADAAAQRARFDAGEKFWAAAGEHFYHLLDETVDGEPVPHSLLVYADELRTMAHDLLRNRLDSLPRNDRGMHARARAEGRFLNDMAASAAPPELRGETLP</sequence>
<dbReference type="Pfam" id="PF09481">
    <property type="entry name" value="CRISPR_Cse1"/>
    <property type="match status" value="1"/>
</dbReference>
<proteinExistence type="predicted"/>
<dbReference type="AlphaFoldDB" id="A0A1I6VHI7"/>
<name>A0A1I6VHI7_9ACTN</name>
<dbReference type="RefSeq" id="WP_093844040.1">
    <property type="nucleotide sequence ID" value="NZ_FPAB01000008.1"/>
</dbReference>
<accession>A0A1I6VHI7</accession>
<dbReference type="STRING" id="1176198.SAMN05444716_10893"/>
<evidence type="ECO:0000313" key="1">
    <source>
        <dbReference type="EMBL" id="SFT13119.1"/>
    </source>
</evidence>
<keyword evidence="2" id="KW-1185">Reference proteome</keyword>
<evidence type="ECO:0000313" key="2">
    <source>
        <dbReference type="Proteomes" id="UP000198873"/>
    </source>
</evidence>